<evidence type="ECO:0000256" key="1">
    <source>
        <dbReference type="ARBA" id="ARBA00010774"/>
    </source>
</evidence>
<comment type="similarity">
    <text evidence="1">Belongs to the CCR4/nocturin family.</text>
</comment>
<protein>
    <recommendedName>
        <fullName evidence="4">Endonuclease/exonuclease/phosphatase domain-containing protein</fullName>
    </recommendedName>
</protein>
<dbReference type="InterPro" id="IPR005135">
    <property type="entry name" value="Endo/exonuclease/phosphatase"/>
</dbReference>
<dbReference type="SUPFAM" id="SSF56219">
    <property type="entry name" value="DNase I-like"/>
    <property type="match status" value="1"/>
</dbReference>
<dbReference type="InterPro" id="IPR036691">
    <property type="entry name" value="Endo/exonu/phosph_ase_sf"/>
</dbReference>
<dbReference type="InParanoid" id="A0A067MN14"/>
<sequence>MGRQLTAEQARISAERKLKKAAKKAAALLENSVATASSDGQSVGPVSKTGMILERSWIRIRDRDEGRASFRLMTWNLLAQTLVRRDLFPSSDCLRRSQREPMIPREIFTYDPDIACLQEVDGLDKLLPAVHGAGYGHTYASGRGKRHGCMILHRESLFTKLNEKTIYYDEEEVRNAPSGDDEAAQRRRRGLSMRTKNIGLCVAFSRKDRPSGCIVGTTHLFWHPGSRYERSRQVGIMVREITRFREENNWLDWPIYLAGDFNFQPTEPSYALVTGDELNPNQLSQLESSRLVHFSVDPSIPVTGKAVLDEEGGGKVENDEKGEDDPDPDRVLTDSRRAIPEDGLLDDEELQSLFKAQAGPGGKNHLWSVYDRAMEGVGEEADNVLGAREDLEPGRKGRYEPMWTNFTHFWRLTLDYIFILDPRGPSNAKAPEVLGVLKTHRSENLEPGLPKLGVCASDHVALVAEIETD</sequence>
<organism evidence="5 6">
    <name type="scientific">Botryobasidium botryosum (strain FD-172 SS1)</name>
    <dbReference type="NCBI Taxonomy" id="930990"/>
    <lineage>
        <taxon>Eukaryota</taxon>
        <taxon>Fungi</taxon>
        <taxon>Dikarya</taxon>
        <taxon>Basidiomycota</taxon>
        <taxon>Agaricomycotina</taxon>
        <taxon>Agaricomycetes</taxon>
        <taxon>Cantharellales</taxon>
        <taxon>Botryobasidiaceae</taxon>
        <taxon>Botryobasidium</taxon>
    </lineage>
</organism>
<keyword evidence="6" id="KW-1185">Reference proteome</keyword>
<evidence type="ECO:0000313" key="5">
    <source>
        <dbReference type="EMBL" id="KDQ12961.1"/>
    </source>
</evidence>
<reference evidence="6" key="1">
    <citation type="journal article" date="2014" name="Proc. Natl. Acad. Sci. U.S.A.">
        <title>Extensive sampling of basidiomycete genomes demonstrates inadequacy of the white-rot/brown-rot paradigm for wood decay fungi.</title>
        <authorList>
            <person name="Riley R."/>
            <person name="Salamov A.A."/>
            <person name="Brown D.W."/>
            <person name="Nagy L.G."/>
            <person name="Floudas D."/>
            <person name="Held B.W."/>
            <person name="Levasseur A."/>
            <person name="Lombard V."/>
            <person name="Morin E."/>
            <person name="Otillar R."/>
            <person name="Lindquist E.A."/>
            <person name="Sun H."/>
            <person name="LaButti K.M."/>
            <person name="Schmutz J."/>
            <person name="Jabbour D."/>
            <person name="Luo H."/>
            <person name="Baker S.E."/>
            <person name="Pisabarro A.G."/>
            <person name="Walton J.D."/>
            <person name="Blanchette R.A."/>
            <person name="Henrissat B."/>
            <person name="Martin F."/>
            <person name="Cullen D."/>
            <person name="Hibbett D.S."/>
            <person name="Grigoriev I.V."/>
        </authorList>
    </citation>
    <scope>NUCLEOTIDE SEQUENCE [LARGE SCALE GENOMIC DNA]</scope>
    <source>
        <strain evidence="6">FD-172 SS1</strain>
    </source>
</reference>
<evidence type="ECO:0000259" key="4">
    <source>
        <dbReference type="Pfam" id="PF03372"/>
    </source>
</evidence>
<dbReference type="AlphaFoldDB" id="A0A067MN14"/>
<proteinExistence type="inferred from homology"/>
<dbReference type="PANTHER" id="PTHR12121">
    <property type="entry name" value="CARBON CATABOLITE REPRESSOR PROTEIN 4"/>
    <property type="match status" value="1"/>
</dbReference>
<accession>A0A067MN14</accession>
<dbReference type="EMBL" id="KL198047">
    <property type="protein sequence ID" value="KDQ12961.1"/>
    <property type="molecule type" value="Genomic_DNA"/>
</dbReference>
<gene>
    <name evidence="5" type="ORF">BOTBODRAFT_34103</name>
</gene>
<evidence type="ECO:0000256" key="3">
    <source>
        <dbReference type="SAM" id="MobiDB-lite"/>
    </source>
</evidence>
<dbReference type="GO" id="GO:0000175">
    <property type="term" value="F:3'-5'-RNA exonuclease activity"/>
    <property type="evidence" value="ECO:0007669"/>
    <property type="project" value="TreeGrafter"/>
</dbReference>
<feature type="region of interest" description="Disordered" evidence="3">
    <location>
        <begin position="303"/>
        <end position="335"/>
    </location>
</feature>
<dbReference type="PANTHER" id="PTHR12121:SF45">
    <property type="entry name" value="NOCTURNIN"/>
    <property type="match status" value="1"/>
</dbReference>
<keyword evidence="2" id="KW-0378">Hydrolase</keyword>
<dbReference type="Gene3D" id="3.60.10.10">
    <property type="entry name" value="Endonuclease/exonuclease/phosphatase"/>
    <property type="match status" value="1"/>
</dbReference>
<evidence type="ECO:0000256" key="2">
    <source>
        <dbReference type="ARBA" id="ARBA00022801"/>
    </source>
</evidence>
<dbReference type="InterPro" id="IPR050410">
    <property type="entry name" value="CCR4/nocturin_mRNA_transcr"/>
</dbReference>
<dbReference type="HOGENOM" id="CLU_034867_1_0_1"/>
<dbReference type="GO" id="GO:0006139">
    <property type="term" value="P:nucleobase-containing compound metabolic process"/>
    <property type="evidence" value="ECO:0007669"/>
    <property type="project" value="UniProtKB-ARBA"/>
</dbReference>
<dbReference type="FunCoup" id="A0A067MN14">
    <property type="interactions" value="262"/>
</dbReference>
<dbReference type="OrthoDB" id="428734at2759"/>
<dbReference type="Pfam" id="PF03372">
    <property type="entry name" value="Exo_endo_phos"/>
    <property type="match status" value="1"/>
</dbReference>
<name>A0A067MN14_BOTB1</name>
<dbReference type="Proteomes" id="UP000027195">
    <property type="component" value="Unassembled WGS sequence"/>
</dbReference>
<evidence type="ECO:0000313" key="6">
    <source>
        <dbReference type="Proteomes" id="UP000027195"/>
    </source>
</evidence>
<feature type="domain" description="Endonuclease/exonuclease/phosphatase" evidence="4">
    <location>
        <begin position="73"/>
        <end position="419"/>
    </location>
</feature>